<evidence type="ECO:0000313" key="3">
    <source>
        <dbReference type="Proteomes" id="UP000006821"/>
    </source>
</evidence>
<dbReference type="InterPro" id="IPR029063">
    <property type="entry name" value="SAM-dependent_MTases_sf"/>
</dbReference>
<dbReference type="SUPFAM" id="SSF53335">
    <property type="entry name" value="S-adenosyl-L-methionine-dependent methyltransferases"/>
    <property type="match status" value="1"/>
</dbReference>
<proteinExistence type="predicted"/>
<gene>
    <name evidence="2" type="ordered locus">MCA1152</name>
</gene>
<dbReference type="EMBL" id="AE017282">
    <property type="protein sequence ID" value="AAU93233.1"/>
    <property type="molecule type" value="Genomic_DNA"/>
</dbReference>
<feature type="domain" description="Methyltransferase FkbM" evidence="1">
    <location>
        <begin position="60"/>
        <end position="214"/>
    </location>
</feature>
<dbReference type="NCBIfam" id="TIGR01444">
    <property type="entry name" value="fkbM_fam"/>
    <property type="match status" value="1"/>
</dbReference>
<dbReference type="PANTHER" id="PTHR34203">
    <property type="entry name" value="METHYLTRANSFERASE, FKBM FAMILY PROTEIN"/>
    <property type="match status" value="1"/>
</dbReference>
<evidence type="ECO:0000259" key="1">
    <source>
        <dbReference type="Pfam" id="PF05050"/>
    </source>
</evidence>
<dbReference type="KEGG" id="mca:MCA1152"/>
<dbReference type="eggNOG" id="COG2520">
    <property type="taxonomic scope" value="Bacteria"/>
</dbReference>
<name>Q609S6_METCA</name>
<dbReference type="Pfam" id="PF05050">
    <property type="entry name" value="Methyltransf_21"/>
    <property type="match status" value="1"/>
</dbReference>
<protein>
    <submittedName>
        <fullName evidence="2">Conserved domain protein</fullName>
    </submittedName>
</protein>
<evidence type="ECO:0000313" key="2">
    <source>
        <dbReference type="EMBL" id="AAU93233.1"/>
    </source>
</evidence>
<dbReference type="AlphaFoldDB" id="Q609S6"/>
<organism evidence="2 3">
    <name type="scientific">Methylococcus capsulatus (strain ATCC 33009 / NCIMB 11132 / Bath)</name>
    <dbReference type="NCBI Taxonomy" id="243233"/>
    <lineage>
        <taxon>Bacteria</taxon>
        <taxon>Pseudomonadati</taxon>
        <taxon>Pseudomonadota</taxon>
        <taxon>Gammaproteobacteria</taxon>
        <taxon>Methylococcales</taxon>
        <taxon>Methylococcaceae</taxon>
        <taxon>Methylococcus</taxon>
    </lineage>
</organism>
<sequence length="261" mass="28877">MANCFAIGQSPSSYPIYRWDSTHFRQVRKRTSGNFYFGLSEWIDMAFALHLLRTGDLFVDVGANLGSYTVLAAGAVGADCMAFEPIAETAANLRRNVALNRLENKVEVYEIGVGPTNTALRFTENLDAMNRVVPGRDTGRLLEIKSLDAILGERAPTLIKIDVEGFEMAVLEGAVETLNRLELLALIIELNPQVKDYGYAVDAIPTFLAAKGFEQVGYDPDTRELIPATSNSPNGIFVRNKTEVVNQLRTARRFKTVAREI</sequence>
<dbReference type="PANTHER" id="PTHR34203:SF15">
    <property type="entry name" value="SLL1173 PROTEIN"/>
    <property type="match status" value="1"/>
</dbReference>
<dbReference type="HOGENOM" id="CLU_082068_0_0_6"/>
<dbReference type="Proteomes" id="UP000006821">
    <property type="component" value="Chromosome"/>
</dbReference>
<reference evidence="2 3" key="1">
    <citation type="journal article" date="2004" name="PLoS Biol.">
        <title>Genomic insights into methanotrophy: the complete genome sequence of Methylococcus capsulatus (Bath).</title>
        <authorList>
            <person name="Ward N.L."/>
            <person name="Larsen O."/>
            <person name="Sakwa J."/>
            <person name="Bruseth L."/>
            <person name="Khouri H.M."/>
            <person name="Durkin A.S."/>
            <person name="Dimitrov G."/>
            <person name="Jiang L."/>
            <person name="Scanlan D."/>
            <person name="Kang K.H."/>
            <person name="Lewis M.R."/>
            <person name="Nelson K.E."/>
            <person name="Methe B.A."/>
            <person name="Wu M."/>
            <person name="Heidelberg J.F."/>
            <person name="Paulsen I.T."/>
            <person name="Fouts D.E."/>
            <person name="Ravel J."/>
            <person name="Tettelin H."/>
            <person name="Ren Q."/>
            <person name="Read T.D."/>
            <person name="DeBoy R.T."/>
            <person name="Seshadri R."/>
            <person name="Salzberg S.L."/>
            <person name="Jensen H.B."/>
            <person name="Birkeland N.K."/>
            <person name="Nelson W.C."/>
            <person name="Dodson R.J."/>
            <person name="Grindhaug S.H."/>
            <person name="Holt I.E."/>
            <person name="Eidhammer I."/>
            <person name="Jonasen I."/>
            <person name="Vanaken S."/>
            <person name="Utterback T.R."/>
            <person name="Feldblyum T.V."/>
            <person name="Fraser C.M."/>
            <person name="Lillehaug J.R."/>
            <person name="Eisen J.A."/>
        </authorList>
    </citation>
    <scope>NUCLEOTIDE SEQUENCE [LARGE SCALE GENOMIC DNA]</scope>
    <source>
        <strain evidence="3">ATCC 33009 / NCIMB 11132 / Bath</strain>
    </source>
</reference>
<dbReference type="InterPro" id="IPR052514">
    <property type="entry name" value="SAM-dependent_MTase"/>
</dbReference>
<dbReference type="STRING" id="243233.MCA1152"/>
<dbReference type="Gene3D" id="3.40.50.150">
    <property type="entry name" value="Vaccinia Virus protein VP39"/>
    <property type="match status" value="1"/>
</dbReference>
<accession>Q609S6</accession>
<dbReference type="InterPro" id="IPR006342">
    <property type="entry name" value="FkbM_mtfrase"/>
</dbReference>